<name>A0A0G1GHA8_9BACT</name>
<feature type="transmembrane region" description="Helical" evidence="1">
    <location>
        <begin position="40"/>
        <end position="63"/>
    </location>
</feature>
<dbReference type="EMBL" id="LCHM01000080">
    <property type="protein sequence ID" value="KKT34336.1"/>
    <property type="molecule type" value="Genomic_DNA"/>
</dbReference>
<protein>
    <submittedName>
        <fullName evidence="2">Uncharacterized protein</fullName>
    </submittedName>
</protein>
<dbReference type="AlphaFoldDB" id="A0A0G1GHA8"/>
<feature type="transmembrane region" description="Helical" evidence="1">
    <location>
        <begin position="7"/>
        <end position="28"/>
    </location>
</feature>
<organism evidence="2 3">
    <name type="scientific">Candidatus Gottesmanbacteria bacterium GW2011_GWB1_44_11c</name>
    <dbReference type="NCBI Taxonomy" id="1618447"/>
    <lineage>
        <taxon>Bacteria</taxon>
        <taxon>Candidatus Gottesmaniibacteriota</taxon>
    </lineage>
</organism>
<dbReference type="Proteomes" id="UP000034617">
    <property type="component" value="Unassembled WGS sequence"/>
</dbReference>
<sequence length="158" mass="17610">MESRYKGFIFGVILIVSLAALEIFNYSVTEYALFDLNLHIAGIQGATILAIIFCSIDFVIVAYMFIPSNIKPEAVWYIFGAWLLLATMHAGVIWWGISLAMLENQTLGNTIIDQETLVRVVPVAIAVFVWLLRVLIMGTFAVAGEKLLSIQTRSVQPR</sequence>
<gene>
    <name evidence="2" type="ORF">UW22_C0080G0005</name>
</gene>
<reference evidence="2 3" key="1">
    <citation type="journal article" date="2015" name="Nature">
        <title>rRNA introns, odd ribosomes, and small enigmatic genomes across a large radiation of phyla.</title>
        <authorList>
            <person name="Brown C.T."/>
            <person name="Hug L.A."/>
            <person name="Thomas B.C."/>
            <person name="Sharon I."/>
            <person name="Castelle C.J."/>
            <person name="Singh A."/>
            <person name="Wilkins M.J."/>
            <person name="Williams K.H."/>
            <person name="Banfield J.F."/>
        </authorList>
    </citation>
    <scope>NUCLEOTIDE SEQUENCE [LARGE SCALE GENOMIC DNA]</scope>
</reference>
<keyword evidence="1" id="KW-0472">Membrane</keyword>
<evidence type="ECO:0000256" key="1">
    <source>
        <dbReference type="SAM" id="Phobius"/>
    </source>
</evidence>
<proteinExistence type="predicted"/>
<evidence type="ECO:0000313" key="3">
    <source>
        <dbReference type="Proteomes" id="UP000034617"/>
    </source>
</evidence>
<keyword evidence="1" id="KW-0812">Transmembrane</keyword>
<evidence type="ECO:0000313" key="2">
    <source>
        <dbReference type="EMBL" id="KKT34336.1"/>
    </source>
</evidence>
<keyword evidence="1" id="KW-1133">Transmembrane helix</keyword>
<feature type="transmembrane region" description="Helical" evidence="1">
    <location>
        <begin position="75"/>
        <end position="97"/>
    </location>
</feature>
<comment type="caution">
    <text evidence="2">The sequence shown here is derived from an EMBL/GenBank/DDBJ whole genome shotgun (WGS) entry which is preliminary data.</text>
</comment>
<feature type="transmembrane region" description="Helical" evidence="1">
    <location>
        <begin position="117"/>
        <end position="143"/>
    </location>
</feature>
<accession>A0A0G1GHA8</accession>